<feature type="non-terminal residue" evidence="2">
    <location>
        <position position="71"/>
    </location>
</feature>
<evidence type="ECO:0000256" key="1">
    <source>
        <dbReference type="SAM" id="MobiDB-lite"/>
    </source>
</evidence>
<dbReference type="EMBL" id="JP022208">
    <property type="protein sequence ID" value="AES10806.1"/>
    <property type="molecule type" value="mRNA"/>
</dbReference>
<name>G9L0X7_MUSPF</name>
<dbReference type="AlphaFoldDB" id="G9L0X7"/>
<sequence length="71" mass="7567">IPGARRVPSPPISSEGTEEARTPDCGAESPRRPCPGAQTSPSTRAVRSWARGTADTECGRAPKALRSPRRR</sequence>
<reference evidence="2" key="1">
    <citation type="journal article" date="2013" name="J. Virol.">
        <title>Sequencing, annotation, and characterization of the influenza ferret infectome.</title>
        <authorList>
            <person name="Leon A.J."/>
            <person name="Banner D."/>
            <person name="Xu L."/>
            <person name="Ran L."/>
            <person name="Peng Z."/>
            <person name="Yi K."/>
            <person name="Chen C."/>
            <person name="Xu F."/>
            <person name="Huang J."/>
            <person name="Zhao Z."/>
            <person name="Lin Z."/>
            <person name="Huang S.H."/>
            <person name="Fang Y."/>
            <person name="Kelvin A.A."/>
            <person name="Ross T.M."/>
            <person name="Farooqui A."/>
            <person name="Kelvin D.J."/>
        </authorList>
    </citation>
    <scope>NUCLEOTIDE SEQUENCE</scope>
    <source>
        <tissue evidence="2">Lungs</tissue>
    </source>
</reference>
<feature type="region of interest" description="Disordered" evidence="1">
    <location>
        <begin position="1"/>
        <end position="71"/>
    </location>
</feature>
<proteinExistence type="evidence at transcript level"/>
<feature type="non-terminal residue" evidence="2">
    <location>
        <position position="1"/>
    </location>
</feature>
<protein>
    <submittedName>
        <fullName evidence="2">Large neutral amino acids transporter small subunit 3-like protein</fullName>
    </submittedName>
</protein>
<organism evidence="2">
    <name type="scientific">Mustela putorius furo</name>
    <name type="common">European domestic ferret</name>
    <name type="synonym">Mustela furo</name>
    <dbReference type="NCBI Taxonomy" id="9669"/>
    <lineage>
        <taxon>Eukaryota</taxon>
        <taxon>Metazoa</taxon>
        <taxon>Chordata</taxon>
        <taxon>Craniata</taxon>
        <taxon>Vertebrata</taxon>
        <taxon>Euteleostomi</taxon>
        <taxon>Mammalia</taxon>
        <taxon>Eutheria</taxon>
        <taxon>Laurasiatheria</taxon>
        <taxon>Carnivora</taxon>
        <taxon>Caniformia</taxon>
        <taxon>Musteloidea</taxon>
        <taxon>Mustelidae</taxon>
        <taxon>Mustelinae</taxon>
        <taxon>Mustela</taxon>
    </lineage>
</organism>
<evidence type="ECO:0000313" key="2">
    <source>
        <dbReference type="EMBL" id="AES10806.1"/>
    </source>
</evidence>
<accession>G9L0X7</accession>